<dbReference type="InterPro" id="IPR001387">
    <property type="entry name" value="Cro/C1-type_HTH"/>
</dbReference>
<name>A0A2A5T8M8_EUBML</name>
<dbReference type="Gene3D" id="1.10.260.40">
    <property type="entry name" value="lambda repressor-like DNA-binding domains"/>
    <property type="match status" value="1"/>
</dbReference>
<protein>
    <submittedName>
        <fullName evidence="2">XRE family transcriptional regulator</fullName>
    </submittedName>
</protein>
<proteinExistence type="predicted"/>
<dbReference type="KEGG" id="emt:CPZ25_011710"/>
<accession>A0A2A5T8M8</accession>
<dbReference type="AlphaFoldDB" id="A0A2A5T8M8"/>
<keyword evidence="3" id="KW-1185">Reference proteome</keyword>
<reference evidence="2 3" key="1">
    <citation type="submission" date="2018-05" db="EMBL/GenBank/DDBJ databases">
        <title>Genome comparison of Eubacterium sp.</title>
        <authorList>
            <person name="Feng Y."/>
            <person name="Sanchez-Andrea I."/>
            <person name="Stams A.J.M."/>
            <person name="De Vos W.M."/>
        </authorList>
    </citation>
    <scope>NUCLEOTIDE SEQUENCE [LARGE SCALE GENOMIC DNA]</scope>
    <source>
        <strain evidence="2 3">YI</strain>
    </source>
</reference>
<dbReference type="EMBL" id="CP029487">
    <property type="protein sequence ID" value="QCT71964.1"/>
    <property type="molecule type" value="Genomic_DNA"/>
</dbReference>
<organism evidence="2 3">
    <name type="scientific">Eubacterium maltosivorans</name>
    <dbReference type="NCBI Taxonomy" id="2041044"/>
    <lineage>
        <taxon>Bacteria</taxon>
        <taxon>Bacillati</taxon>
        <taxon>Bacillota</taxon>
        <taxon>Clostridia</taxon>
        <taxon>Eubacteriales</taxon>
        <taxon>Eubacteriaceae</taxon>
        <taxon>Eubacterium</taxon>
    </lineage>
</organism>
<sequence>MKMSKNGQRRDKMLLNKVEIVNKITVEEIRILSNYSQKEFSEKIGIPFGTYRKKARGEIGFWASEIAKISEQFNVPIEKIKV</sequence>
<dbReference type="InterPro" id="IPR010982">
    <property type="entry name" value="Lambda_DNA-bd_dom_sf"/>
</dbReference>
<evidence type="ECO:0000259" key="1">
    <source>
        <dbReference type="PROSITE" id="PS50943"/>
    </source>
</evidence>
<feature type="domain" description="HTH cro/C1-type" evidence="1">
    <location>
        <begin position="26"/>
        <end position="80"/>
    </location>
</feature>
<evidence type="ECO:0000313" key="2">
    <source>
        <dbReference type="EMBL" id="QCT71964.1"/>
    </source>
</evidence>
<dbReference type="SUPFAM" id="SSF47413">
    <property type="entry name" value="lambda repressor-like DNA-binding domains"/>
    <property type="match status" value="1"/>
</dbReference>
<dbReference type="PROSITE" id="PS50943">
    <property type="entry name" value="HTH_CROC1"/>
    <property type="match status" value="1"/>
</dbReference>
<dbReference type="Proteomes" id="UP000218387">
    <property type="component" value="Chromosome"/>
</dbReference>
<dbReference type="Pfam" id="PF01381">
    <property type="entry name" value="HTH_3"/>
    <property type="match status" value="1"/>
</dbReference>
<dbReference type="RefSeq" id="WP_096920490.1">
    <property type="nucleotide sequence ID" value="NZ_CP029487.1"/>
</dbReference>
<dbReference type="CDD" id="cd00093">
    <property type="entry name" value="HTH_XRE"/>
    <property type="match status" value="1"/>
</dbReference>
<gene>
    <name evidence="2" type="ORF">CPZ25_011710</name>
</gene>
<dbReference type="GO" id="GO:0003677">
    <property type="term" value="F:DNA binding"/>
    <property type="evidence" value="ECO:0007669"/>
    <property type="project" value="InterPro"/>
</dbReference>
<dbReference type="SMART" id="SM00530">
    <property type="entry name" value="HTH_XRE"/>
    <property type="match status" value="1"/>
</dbReference>
<evidence type="ECO:0000313" key="3">
    <source>
        <dbReference type="Proteomes" id="UP000218387"/>
    </source>
</evidence>